<reference evidence="2 5" key="2">
    <citation type="submission" date="2019-11" db="EMBL/GenBank/DDBJ databases">
        <title>Genomes of ocular Pseudomonas aeruginosa isolates.</title>
        <authorList>
            <person name="Khan M."/>
            <person name="Rice S.A."/>
            <person name="Willcox M.D.P."/>
            <person name="Stapleton F."/>
        </authorList>
    </citation>
    <scope>NUCLEOTIDE SEQUENCE [LARGE SCALE GENOMIC DNA]</scope>
    <source>
        <strain evidence="2 5">PA221</strain>
    </source>
</reference>
<dbReference type="Proteomes" id="UP000253594">
    <property type="component" value="Unassembled WGS sequence"/>
</dbReference>
<dbReference type="EMBL" id="WOAD01000007">
    <property type="protein sequence ID" value="MUI35551.1"/>
    <property type="molecule type" value="Genomic_DNA"/>
</dbReference>
<evidence type="ECO:0000313" key="4">
    <source>
        <dbReference type="Proteomes" id="UP000253594"/>
    </source>
</evidence>
<feature type="signal peptide" evidence="1">
    <location>
        <begin position="1"/>
        <end position="23"/>
    </location>
</feature>
<evidence type="ECO:0000256" key="1">
    <source>
        <dbReference type="SAM" id="SignalP"/>
    </source>
</evidence>
<reference evidence="3 4" key="1">
    <citation type="submission" date="2018-07" db="EMBL/GenBank/DDBJ databases">
        <title>Mechanisms of high-level aminoglycoside resistance among Gram-negative pathogens in Brazil.</title>
        <authorList>
            <person name="Ballaben A.S."/>
            <person name="Darini A.L.C."/>
            <person name="Doi Y."/>
        </authorList>
    </citation>
    <scope>NUCLEOTIDE SEQUENCE [LARGE SCALE GENOMIC DNA]</scope>
    <source>
        <strain evidence="3 4">B2-305</strain>
    </source>
</reference>
<protein>
    <recommendedName>
        <fullName evidence="6">Secreted protein</fullName>
    </recommendedName>
</protein>
<sequence length="80" mass="8493">MKLEITRGLLLVGALAVATAAAAAWHEPAPNVVQMNGGHEYCPTPSVLKAERPTRQEVQPNKDILLLMFGLSQGGASLSR</sequence>
<feature type="chain" id="PRO_5015035323" description="Secreted protein" evidence="1">
    <location>
        <begin position="24"/>
        <end position="80"/>
    </location>
</feature>
<evidence type="ECO:0000313" key="2">
    <source>
        <dbReference type="EMBL" id="MUI35551.1"/>
    </source>
</evidence>
<dbReference type="RefSeq" id="WP_003134699.1">
    <property type="nucleotide sequence ID" value="NZ_AP014651.1"/>
</dbReference>
<dbReference type="AlphaFoldDB" id="A0A0C7ABN4"/>
<name>A0A0C7ABN4_PSEAI</name>
<dbReference type="EMBL" id="QORE01000107">
    <property type="protein sequence ID" value="RCI75885.1"/>
    <property type="molecule type" value="Genomic_DNA"/>
</dbReference>
<evidence type="ECO:0008006" key="6">
    <source>
        <dbReference type="Google" id="ProtNLM"/>
    </source>
</evidence>
<organism evidence="3 4">
    <name type="scientific">Pseudomonas aeruginosa</name>
    <dbReference type="NCBI Taxonomy" id="287"/>
    <lineage>
        <taxon>Bacteria</taxon>
        <taxon>Pseudomonadati</taxon>
        <taxon>Pseudomonadota</taxon>
        <taxon>Gammaproteobacteria</taxon>
        <taxon>Pseudomonadales</taxon>
        <taxon>Pseudomonadaceae</taxon>
        <taxon>Pseudomonas</taxon>
    </lineage>
</organism>
<evidence type="ECO:0000313" key="5">
    <source>
        <dbReference type="Proteomes" id="UP000433532"/>
    </source>
</evidence>
<dbReference type="Proteomes" id="UP000433532">
    <property type="component" value="Unassembled WGS sequence"/>
</dbReference>
<accession>A0A0C7ABN4</accession>
<proteinExistence type="predicted"/>
<comment type="caution">
    <text evidence="3">The sequence shown here is derived from an EMBL/GenBank/DDBJ whole genome shotgun (WGS) entry which is preliminary data.</text>
</comment>
<keyword evidence="1" id="KW-0732">Signal</keyword>
<gene>
    <name evidence="3" type="ORF">DT376_05300</name>
    <name evidence="2" type="ORF">GNQ48_11075</name>
</gene>
<evidence type="ECO:0000313" key="3">
    <source>
        <dbReference type="EMBL" id="RCI75885.1"/>
    </source>
</evidence>